<keyword evidence="8" id="KW-0249">Electron transport</keyword>
<comment type="subcellular location">
    <subcellularLocation>
        <location evidence="2">Cell membrane</location>
        <topology evidence="2">Multi-pass membrane protein</topology>
    </subcellularLocation>
</comment>
<evidence type="ECO:0000256" key="10">
    <source>
        <dbReference type="ARBA" id="ARBA00023004"/>
    </source>
</evidence>
<organism evidence="15 16">
    <name type="scientific">Ramlibacter alkalitolerans</name>
    <dbReference type="NCBI Taxonomy" id="2039631"/>
    <lineage>
        <taxon>Bacteria</taxon>
        <taxon>Pseudomonadati</taxon>
        <taxon>Pseudomonadota</taxon>
        <taxon>Betaproteobacteria</taxon>
        <taxon>Burkholderiales</taxon>
        <taxon>Comamonadaceae</taxon>
        <taxon>Ramlibacter</taxon>
    </lineage>
</organism>
<proteinExistence type="inferred from homology"/>
<evidence type="ECO:0000256" key="3">
    <source>
        <dbReference type="ARBA" id="ARBA00022448"/>
    </source>
</evidence>
<feature type="transmembrane region" description="Helical" evidence="13">
    <location>
        <begin position="12"/>
        <end position="39"/>
    </location>
</feature>
<dbReference type="Proteomes" id="UP000622707">
    <property type="component" value="Unassembled WGS sequence"/>
</dbReference>
<keyword evidence="4" id="KW-1003">Cell membrane</keyword>
<dbReference type="RefSeq" id="WP_201692066.1">
    <property type="nucleotide sequence ID" value="NZ_JAEQND010000011.1"/>
</dbReference>
<evidence type="ECO:0000256" key="4">
    <source>
        <dbReference type="ARBA" id="ARBA00022475"/>
    </source>
</evidence>
<feature type="transmembrane region" description="Helical" evidence="13">
    <location>
        <begin position="152"/>
        <end position="173"/>
    </location>
</feature>
<feature type="transmembrane region" description="Helical" evidence="13">
    <location>
        <begin position="51"/>
        <end position="74"/>
    </location>
</feature>
<keyword evidence="16" id="KW-1185">Reference proteome</keyword>
<keyword evidence="11 13" id="KW-0472">Membrane</keyword>
<comment type="cofactor">
    <cofactor evidence="1">
        <name>heme b</name>
        <dbReference type="ChEBI" id="CHEBI:60344"/>
    </cofactor>
</comment>
<evidence type="ECO:0000313" key="15">
    <source>
        <dbReference type="EMBL" id="MBL0427443.1"/>
    </source>
</evidence>
<keyword evidence="10" id="KW-0408">Iron</keyword>
<dbReference type="SUPFAM" id="SSF81342">
    <property type="entry name" value="Transmembrane di-heme cytochromes"/>
    <property type="match status" value="1"/>
</dbReference>
<sequence>MGSPPLANTAERYGWIAILLHWGMAALLVGLVGLGIYMVRLPDVGYDREKITLILVHKALGMSALAAALARVAWRLTNALPRFVDGLPAWQQVSALFVHLWLYALMFALPLTGWLMSSAGGYPTPIFSWLDAPDLIGPDEHLFRTLIDVHRWLGYAFAALIALHAAAALRHHLVLKDHTLRKMLPGA</sequence>
<evidence type="ECO:0000313" key="16">
    <source>
        <dbReference type="Proteomes" id="UP000622707"/>
    </source>
</evidence>
<dbReference type="InterPro" id="IPR016174">
    <property type="entry name" value="Di-haem_cyt_TM"/>
</dbReference>
<evidence type="ECO:0000256" key="8">
    <source>
        <dbReference type="ARBA" id="ARBA00022982"/>
    </source>
</evidence>
<evidence type="ECO:0000259" key="14">
    <source>
        <dbReference type="Pfam" id="PF01292"/>
    </source>
</evidence>
<feature type="transmembrane region" description="Helical" evidence="13">
    <location>
        <begin position="95"/>
        <end position="116"/>
    </location>
</feature>
<dbReference type="InterPro" id="IPR052168">
    <property type="entry name" value="Cytochrome_b561_oxidase"/>
</dbReference>
<protein>
    <submittedName>
        <fullName evidence="15">Cytochrome b</fullName>
    </submittedName>
</protein>
<dbReference type="InterPro" id="IPR011577">
    <property type="entry name" value="Cyt_b561_bac/Ni-Hgenase"/>
</dbReference>
<dbReference type="Gene3D" id="1.20.950.20">
    <property type="entry name" value="Transmembrane di-heme cytochromes, Chain C"/>
    <property type="match status" value="1"/>
</dbReference>
<evidence type="ECO:0000256" key="6">
    <source>
        <dbReference type="ARBA" id="ARBA00022692"/>
    </source>
</evidence>
<evidence type="ECO:0000256" key="7">
    <source>
        <dbReference type="ARBA" id="ARBA00022723"/>
    </source>
</evidence>
<evidence type="ECO:0000256" key="11">
    <source>
        <dbReference type="ARBA" id="ARBA00023136"/>
    </source>
</evidence>
<keyword evidence="3" id="KW-0813">Transport</keyword>
<dbReference type="EMBL" id="JAEQND010000011">
    <property type="protein sequence ID" value="MBL0427443.1"/>
    <property type="molecule type" value="Genomic_DNA"/>
</dbReference>
<evidence type="ECO:0000256" key="2">
    <source>
        <dbReference type="ARBA" id="ARBA00004651"/>
    </source>
</evidence>
<dbReference type="PANTHER" id="PTHR30529">
    <property type="entry name" value="CYTOCHROME B561"/>
    <property type="match status" value="1"/>
</dbReference>
<accession>A0ABS1JT89</accession>
<name>A0ABS1JT89_9BURK</name>
<dbReference type="PANTHER" id="PTHR30529:SF1">
    <property type="entry name" value="CYTOCHROME B561 HOMOLOG 2"/>
    <property type="match status" value="1"/>
</dbReference>
<keyword evidence="9 13" id="KW-1133">Transmembrane helix</keyword>
<dbReference type="Pfam" id="PF01292">
    <property type="entry name" value="Ni_hydr_CYTB"/>
    <property type="match status" value="1"/>
</dbReference>
<evidence type="ECO:0000256" key="5">
    <source>
        <dbReference type="ARBA" id="ARBA00022617"/>
    </source>
</evidence>
<evidence type="ECO:0000256" key="12">
    <source>
        <dbReference type="ARBA" id="ARBA00037975"/>
    </source>
</evidence>
<comment type="similarity">
    <text evidence="12">Belongs to the cytochrome b561 family.</text>
</comment>
<comment type="caution">
    <text evidence="15">The sequence shown here is derived from an EMBL/GenBank/DDBJ whole genome shotgun (WGS) entry which is preliminary data.</text>
</comment>
<feature type="domain" description="Cytochrome b561 bacterial/Ni-hydrogenase" evidence="14">
    <location>
        <begin position="12"/>
        <end position="186"/>
    </location>
</feature>
<keyword evidence="6 13" id="KW-0812">Transmembrane</keyword>
<evidence type="ECO:0000256" key="1">
    <source>
        <dbReference type="ARBA" id="ARBA00001970"/>
    </source>
</evidence>
<keyword evidence="5" id="KW-0349">Heme</keyword>
<reference evidence="15 16" key="1">
    <citation type="journal article" date="2017" name="Int. J. Syst. Evol. Microbiol.">
        <title>Ramlibacter alkalitolerans sp. nov., alkali-tolerant bacterium isolated from soil of ginseng.</title>
        <authorList>
            <person name="Lee D.H."/>
            <person name="Cha C.J."/>
        </authorList>
    </citation>
    <scope>NUCLEOTIDE SEQUENCE [LARGE SCALE GENOMIC DNA]</scope>
    <source>
        <strain evidence="15 16">KACC 19305</strain>
    </source>
</reference>
<gene>
    <name evidence="15" type="ORF">JI746_20185</name>
</gene>
<evidence type="ECO:0000256" key="9">
    <source>
        <dbReference type="ARBA" id="ARBA00022989"/>
    </source>
</evidence>
<keyword evidence="7" id="KW-0479">Metal-binding</keyword>
<evidence type="ECO:0000256" key="13">
    <source>
        <dbReference type="SAM" id="Phobius"/>
    </source>
</evidence>